<protein>
    <recommendedName>
        <fullName evidence="1">Transcobalamin-like C-terminal domain-containing protein</fullName>
    </recommendedName>
</protein>
<dbReference type="Pfam" id="PF14478">
    <property type="entry name" value="DUF4430"/>
    <property type="match status" value="1"/>
</dbReference>
<proteinExistence type="predicted"/>
<accession>A0A6S7GT58</accession>
<dbReference type="AlphaFoldDB" id="A0A6S7GT58"/>
<dbReference type="InterPro" id="IPR027954">
    <property type="entry name" value="Transcobalamin-like_C"/>
</dbReference>
<keyword evidence="3" id="KW-1185">Reference proteome</keyword>
<evidence type="ECO:0000313" key="3">
    <source>
        <dbReference type="Proteomes" id="UP001152795"/>
    </source>
</evidence>
<feature type="domain" description="Transcobalamin-like C-terminal" evidence="1">
    <location>
        <begin position="29"/>
        <end position="105"/>
    </location>
</feature>
<dbReference type="EMBL" id="CACRXK020002625">
    <property type="protein sequence ID" value="CAB3995228.1"/>
    <property type="molecule type" value="Genomic_DNA"/>
</dbReference>
<comment type="caution">
    <text evidence="2">The sequence shown here is derived from an EMBL/GenBank/DDBJ whole genome shotgun (WGS) entry which is preliminary data.</text>
</comment>
<dbReference type="OrthoDB" id="5950489at2759"/>
<dbReference type="Gene3D" id="2.170.130.30">
    <property type="match status" value="1"/>
</dbReference>
<sequence>IITVHVQLVFHMTNMTRTEPMVSVEMPLGKTVYNVLELAKLKNPCYTATYVKLAWGRSVTSLCGVKKRPMLGYYWLIRVNGRRARYGVDGLRPKDGYVITFKYKKITF</sequence>
<feature type="non-terminal residue" evidence="2">
    <location>
        <position position="1"/>
    </location>
</feature>
<evidence type="ECO:0000259" key="1">
    <source>
        <dbReference type="Pfam" id="PF14478"/>
    </source>
</evidence>
<name>A0A6S7GT58_PARCT</name>
<dbReference type="Proteomes" id="UP001152795">
    <property type="component" value="Unassembled WGS sequence"/>
</dbReference>
<dbReference type="PANTHER" id="PTHR10559">
    <property type="entry name" value="TRANSCOBALAMIN-1/GASTRIC INTRINSIC FACTOR"/>
    <property type="match status" value="1"/>
</dbReference>
<dbReference type="InterPro" id="IPR051588">
    <property type="entry name" value="Cobalamin_Transport"/>
</dbReference>
<reference evidence="2" key="1">
    <citation type="submission" date="2020-04" db="EMBL/GenBank/DDBJ databases">
        <authorList>
            <person name="Alioto T."/>
            <person name="Alioto T."/>
            <person name="Gomez Garrido J."/>
        </authorList>
    </citation>
    <scope>NUCLEOTIDE SEQUENCE</scope>
    <source>
        <strain evidence="2">A484AB</strain>
    </source>
</reference>
<gene>
    <name evidence="2" type="ORF">PACLA_8A050401</name>
</gene>
<dbReference type="PANTHER" id="PTHR10559:SF18">
    <property type="entry name" value="TRANSCOBALAMIN II"/>
    <property type="match status" value="1"/>
</dbReference>
<organism evidence="2 3">
    <name type="scientific">Paramuricea clavata</name>
    <name type="common">Red gorgonian</name>
    <name type="synonym">Violescent sea-whip</name>
    <dbReference type="NCBI Taxonomy" id="317549"/>
    <lineage>
        <taxon>Eukaryota</taxon>
        <taxon>Metazoa</taxon>
        <taxon>Cnidaria</taxon>
        <taxon>Anthozoa</taxon>
        <taxon>Octocorallia</taxon>
        <taxon>Malacalcyonacea</taxon>
        <taxon>Plexauridae</taxon>
        <taxon>Paramuricea</taxon>
    </lineage>
</organism>
<evidence type="ECO:0000313" key="2">
    <source>
        <dbReference type="EMBL" id="CAB3995228.1"/>
    </source>
</evidence>